<name>A0A914H015_GLORO</name>
<proteinExistence type="predicted"/>
<evidence type="ECO:0000313" key="3">
    <source>
        <dbReference type="WBParaSite" id="Gr19_v10_g12367.t2"/>
    </source>
</evidence>
<feature type="region of interest" description="Disordered" evidence="1">
    <location>
        <begin position="1"/>
        <end position="120"/>
    </location>
</feature>
<feature type="compositionally biased region" description="Basic and acidic residues" evidence="1">
    <location>
        <begin position="26"/>
        <end position="37"/>
    </location>
</feature>
<reference evidence="3" key="1">
    <citation type="submission" date="2022-11" db="UniProtKB">
        <authorList>
            <consortium name="WormBaseParasite"/>
        </authorList>
    </citation>
    <scope>IDENTIFICATION</scope>
</reference>
<dbReference type="AlphaFoldDB" id="A0A914H015"/>
<feature type="region of interest" description="Disordered" evidence="1">
    <location>
        <begin position="463"/>
        <end position="540"/>
    </location>
</feature>
<dbReference type="Proteomes" id="UP000887572">
    <property type="component" value="Unplaced"/>
</dbReference>
<accession>A0A914H015</accession>
<keyword evidence="2" id="KW-1185">Reference proteome</keyword>
<evidence type="ECO:0000256" key="1">
    <source>
        <dbReference type="SAM" id="MobiDB-lite"/>
    </source>
</evidence>
<dbReference type="WBParaSite" id="Gr19_v10_g12367.t2">
    <property type="protein sequence ID" value="Gr19_v10_g12367.t2"/>
    <property type="gene ID" value="Gr19_v10_g12367"/>
</dbReference>
<protein>
    <submittedName>
        <fullName evidence="3">Uncharacterized protein</fullName>
    </submittedName>
</protein>
<organism evidence="2 3">
    <name type="scientific">Globodera rostochiensis</name>
    <name type="common">Golden nematode worm</name>
    <name type="synonym">Heterodera rostochiensis</name>
    <dbReference type="NCBI Taxonomy" id="31243"/>
    <lineage>
        <taxon>Eukaryota</taxon>
        <taxon>Metazoa</taxon>
        <taxon>Ecdysozoa</taxon>
        <taxon>Nematoda</taxon>
        <taxon>Chromadorea</taxon>
        <taxon>Rhabditida</taxon>
        <taxon>Tylenchina</taxon>
        <taxon>Tylenchomorpha</taxon>
        <taxon>Tylenchoidea</taxon>
        <taxon>Heteroderidae</taxon>
        <taxon>Heteroderinae</taxon>
        <taxon>Globodera</taxon>
    </lineage>
</organism>
<feature type="compositionally biased region" description="Basic and acidic residues" evidence="1">
    <location>
        <begin position="88"/>
        <end position="100"/>
    </location>
</feature>
<feature type="compositionally biased region" description="Low complexity" evidence="1">
    <location>
        <begin position="476"/>
        <end position="490"/>
    </location>
</feature>
<feature type="compositionally biased region" description="Polar residues" evidence="1">
    <location>
        <begin position="1"/>
        <end position="13"/>
    </location>
</feature>
<feature type="compositionally biased region" description="Low complexity" evidence="1">
    <location>
        <begin position="74"/>
        <end position="84"/>
    </location>
</feature>
<sequence>MSQKVLDEQNPSEPKNGRVVVVVAEEGSKVDDGHDKPTVGGDGQAEEHGEKGDSSFRTFVLSSPMEVNSAADSAGGLAEEMGGEAPNGEEKVVGDQRQENAEGEEQPSEGADEVGGGRERTETAQIGTGADGAQPLPEKTPPKLRIHRVFRNEEGFEVRQSETVADTRLVEQYLKMRMLCSREQLWRFAFDDANAEKDFRAMRRRLQKRFKYYENKQKLEVTTKKAAGKRAGEGETAEAKVRLGWTARNWEGLGLVWTARKVGKGWGWAGLPKKLGRVGVGLDCSKSWEGWGWAGLPEKLGLAGLPGKLGLVWTARNWKGWGWSGLLEKLGLVWTARNWKGWGWSGLLKKLGLVWTAQKVGVGLDCPKLGRVGVGLDCSKSWGWSGLPEIGKGWVGLDCSKSWGWSGLPEIGKGWGWSGLLEKLGFDWTARKVGKGWGWAGLLEKLGRQKALIAANNLRPSTSAAVQSPFRPSPPSSSGYSTTTTTSSAPEGKTPPAVGGRHGGRGTARRPNAGTKRQRYSPGAEALNPQQEVRRAKAML</sequence>
<feature type="compositionally biased region" description="Basic and acidic residues" evidence="1">
    <location>
        <begin position="45"/>
        <end position="54"/>
    </location>
</feature>
<feature type="compositionally biased region" description="Acidic residues" evidence="1">
    <location>
        <begin position="101"/>
        <end position="112"/>
    </location>
</feature>
<evidence type="ECO:0000313" key="2">
    <source>
        <dbReference type="Proteomes" id="UP000887572"/>
    </source>
</evidence>